<accession>A0AAE3G161</accession>
<evidence type="ECO:0000313" key="2">
    <source>
        <dbReference type="Proteomes" id="UP001203207"/>
    </source>
</evidence>
<dbReference type="AlphaFoldDB" id="A0AAE3G161"/>
<dbReference type="RefSeq" id="WP_174655023.1">
    <property type="nucleotide sequence ID" value="NZ_JAKRVX010000007.1"/>
</dbReference>
<sequence length="93" mass="10297">MTAATVSTYELTTLDTADEMWLTEWLLQWLECPNVTSVSVTRDETQTGTAVTVAVSAQPTDVQPTKTKCNRQLSDALRKYVRAVSASDRLQNS</sequence>
<organism evidence="1 2">
    <name type="scientific">Natronocalculus amylovorans</name>
    <dbReference type="NCBI Taxonomy" id="2917812"/>
    <lineage>
        <taxon>Archaea</taxon>
        <taxon>Methanobacteriati</taxon>
        <taxon>Methanobacteriota</taxon>
        <taxon>Stenosarchaea group</taxon>
        <taxon>Halobacteria</taxon>
        <taxon>Halobacteriales</taxon>
        <taxon>Haloferacaceae</taxon>
        <taxon>Natronocalculus</taxon>
    </lineage>
</organism>
<evidence type="ECO:0000313" key="1">
    <source>
        <dbReference type="EMBL" id="MCL9818074.1"/>
    </source>
</evidence>
<comment type="caution">
    <text evidence="1">The sequence shown here is derived from an EMBL/GenBank/DDBJ whole genome shotgun (WGS) entry which is preliminary data.</text>
</comment>
<gene>
    <name evidence="1" type="ORF">AArcSt2_14115</name>
</gene>
<protein>
    <submittedName>
        <fullName evidence="1">Uncharacterized protein</fullName>
    </submittedName>
</protein>
<reference evidence="1" key="2">
    <citation type="submission" date="2022-02" db="EMBL/GenBank/DDBJ databases">
        <authorList>
            <person name="Elcheninov A.G."/>
            <person name="Sorokin D.Y."/>
            <person name="Kublanov I.V."/>
        </authorList>
    </citation>
    <scope>NUCLEOTIDE SEQUENCE</scope>
    <source>
        <strain evidence="1">AArc-St2</strain>
    </source>
</reference>
<proteinExistence type="predicted"/>
<reference evidence="1" key="1">
    <citation type="journal article" date="2022" name="Syst. Appl. Microbiol.">
        <title>Natronocalculus amylovorans gen. nov., sp. nov., and Natranaeroarchaeum aerophilus sp. nov., dominant culturable amylolytic natronoarchaea from hypersaline soda lakes in southwestern Siberia.</title>
        <authorList>
            <person name="Sorokin D.Y."/>
            <person name="Elcheninov A.G."/>
            <person name="Khizhniak T.V."/>
            <person name="Koenen M."/>
            <person name="Bale N.J."/>
            <person name="Damste J.S.S."/>
            <person name="Kublanov I.V."/>
        </authorList>
    </citation>
    <scope>NUCLEOTIDE SEQUENCE</scope>
    <source>
        <strain evidence="1">AArc-St2</strain>
    </source>
</reference>
<dbReference type="EMBL" id="JAKRVX010000007">
    <property type="protein sequence ID" value="MCL9818074.1"/>
    <property type="molecule type" value="Genomic_DNA"/>
</dbReference>
<dbReference type="Proteomes" id="UP001203207">
    <property type="component" value="Unassembled WGS sequence"/>
</dbReference>
<keyword evidence="2" id="KW-1185">Reference proteome</keyword>
<name>A0AAE3G161_9EURY</name>